<dbReference type="InterPro" id="IPR006683">
    <property type="entry name" value="Thioestr_dom"/>
</dbReference>
<dbReference type="AlphaFoldDB" id="A0A7K3TFP8"/>
<evidence type="ECO:0000313" key="6">
    <source>
        <dbReference type="Proteomes" id="UP000469763"/>
    </source>
</evidence>
<feature type="region of interest" description="Disordered" evidence="3">
    <location>
        <begin position="152"/>
        <end position="179"/>
    </location>
</feature>
<evidence type="ECO:0000256" key="2">
    <source>
        <dbReference type="ARBA" id="ARBA00022801"/>
    </source>
</evidence>
<feature type="region of interest" description="Disordered" evidence="3">
    <location>
        <begin position="1"/>
        <end position="21"/>
    </location>
</feature>
<evidence type="ECO:0000259" key="4">
    <source>
        <dbReference type="Pfam" id="PF03061"/>
    </source>
</evidence>
<comment type="similarity">
    <text evidence="1">Belongs to the thioesterase PaaI family.</text>
</comment>
<dbReference type="PANTHER" id="PTHR43240">
    <property type="entry name" value="1,4-DIHYDROXY-2-NAPHTHOYL-COA THIOESTERASE 1"/>
    <property type="match status" value="1"/>
</dbReference>
<evidence type="ECO:0000256" key="3">
    <source>
        <dbReference type="SAM" id="MobiDB-lite"/>
    </source>
</evidence>
<sequence length="179" mass="20003">MASPTARDARAAHDDDLPEPHAGGLTDYLGITITQCTADHVEATMPITEHHLQGYGFLHGGATCALLETVGGVGMHFRFDPATERVFGVDIHIRHRRSGVRGVVTGIADFDHVNGNEYYYRVRAVDEDGCVLSDGVVMNKKVSIDYLRRRRAEQLREEERKEREDGERDRAARTTDSRV</sequence>
<organism evidence="5 6">
    <name type="scientific">Bifidobacterium avesanii</name>
    <dbReference type="NCBI Taxonomy" id="1798157"/>
    <lineage>
        <taxon>Bacteria</taxon>
        <taxon>Bacillati</taxon>
        <taxon>Actinomycetota</taxon>
        <taxon>Actinomycetes</taxon>
        <taxon>Bifidobacteriales</taxon>
        <taxon>Bifidobacteriaceae</taxon>
        <taxon>Bifidobacterium</taxon>
    </lineage>
</organism>
<proteinExistence type="inferred from homology"/>
<dbReference type="GO" id="GO:0005829">
    <property type="term" value="C:cytosol"/>
    <property type="evidence" value="ECO:0007669"/>
    <property type="project" value="TreeGrafter"/>
</dbReference>
<accession>A0A7K3TFP8</accession>
<feature type="domain" description="Thioesterase" evidence="4">
    <location>
        <begin position="55"/>
        <end position="129"/>
    </location>
</feature>
<dbReference type="Gene3D" id="3.10.129.10">
    <property type="entry name" value="Hotdog Thioesterase"/>
    <property type="match status" value="1"/>
</dbReference>
<dbReference type="RefSeq" id="WP_152350460.1">
    <property type="nucleotide sequence ID" value="NZ_WBSN01000009.1"/>
</dbReference>
<dbReference type="InterPro" id="IPR029069">
    <property type="entry name" value="HotDog_dom_sf"/>
</dbReference>
<dbReference type="Pfam" id="PF03061">
    <property type="entry name" value="4HBT"/>
    <property type="match status" value="1"/>
</dbReference>
<dbReference type="Proteomes" id="UP000469763">
    <property type="component" value="Unassembled WGS sequence"/>
</dbReference>
<evidence type="ECO:0000313" key="5">
    <source>
        <dbReference type="EMBL" id="NEG77911.1"/>
    </source>
</evidence>
<keyword evidence="2" id="KW-0378">Hydrolase</keyword>
<dbReference type="NCBIfam" id="TIGR00369">
    <property type="entry name" value="unchar_dom_1"/>
    <property type="match status" value="1"/>
</dbReference>
<reference evidence="5 6" key="1">
    <citation type="submission" date="2019-10" db="EMBL/GenBank/DDBJ databases">
        <title>Bifidobacterium from non-human primates.</title>
        <authorList>
            <person name="Modesto M."/>
        </authorList>
    </citation>
    <scope>NUCLEOTIDE SEQUENCE [LARGE SCALE GENOMIC DNA]</scope>
    <source>
        <strain evidence="5 6">TREC</strain>
    </source>
</reference>
<evidence type="ECO:0000256" key="1">
    <source>
        <dbReference type="ARBA" id="ARBA00008324"/>
    </source>
</evidence>
<dbReference type="GO" id="GO:0061522">
    <property type="term" value="F:1,4-dihydroxy-2-naphthoyl-CoA thioesterase activity"/>
    <property type="evidence" value="ECO:0007669"/>
    <property type="project" value="TreeGrafter"/>
</dbReference>
<feature type="compositionally biased region" description="Basic and acidic residues" evidence="3">
    <location>
        <begin position="7"/>
        <end position="19"/>
    </location>
</feature>
<dbReference type="SUPFAM" id="SSF54637">
    <property type="entry name" value="Thioesterase/thiol ester dehydrase-isomerase"/>
    <property type="match status" value="1"/>
</dbReference>
<keyword evidence="6" id="KW-1185">Reference proteome</keyword>
<protein>
    <submittedName>
        <fullName evidence="5">Hotdog fold thioesterase</fullName>
    </submittedName>
</protein>
<dbReference type="CDD" id="cd03443">
    <property type="entry name" value="PaaI_thioesterase"/>
    <property type="match status" value="1"/>
</dbReference>
<name>A0A7K3TFP8_9BIFI</name>
<dbReference type="InterPro" id="IPR003736">
    <property type="entry name" value="PAAI_dom"/>
</dbReference>
<dbReference type="OrthoDB" id="9798208at2"/>
<dbReference type="PANTHER" id="PTHR43240:SF5">
    <property type="entry name" value="1,4-DIHYDROXY-2-NAPHTHOYL-COA THIOESTERASE 1"/>
    <property type="match status" value="1"/>
</dbReference>
<comment type="caution">
    <text evidence="5">The sequence shown here is derived from an EMBL/GenBank/DDBJ whole genome shotgun (WGS) entry which is preliminary data.</text>
</comment>
<gene>
    <name evidence="5" type="ORF">GFD22_02755</name>
</gene>
<dbReference type="EMBL" id="WHZY01000003">
    <property type="protein sequence ID" value="NEG77911.1"/>
    <property type="molecule type" value="Genomic_DNA"/>
</dbReference>